<comment type="caution">
    <text evidence="12">The sequence shown here is derived from an EMBL/GenBank/DDBJ whole genome shotgun (WGS) entry which is preliminary data.</text>
</comment>
<dbReference type="InterPro" id="IPR011990">
    <property type="entry name" value="TPR-like_helical_dom_sf"/>
</dbReference>
<gene>
    <name evidence="12" type="ORF">GQF02_05375</name>
</gene>
<dbReference type="AlphaFoldDB" id="A0A845BJM0"/>
<evidence type="ECO:0000256" key="8">
    <source>
        <dbReference type="ARBA" id="ARBA00023136"/>
    </source>
</evidence>
<evidence type="ECO:0000256" key="3">
    <source>
        <dbReference type="ARBA" id="ARBA00004744"/>
    </source>
</evidence>
<organism evidence="12 13">
    <name type="scientific">Craterilacuibacter sinensis</name>
    <dbReference type="NCBI Taxonomy" id="2686017"/>
    <lineage>
        <taxon>Bacteria</taxon>
        <taxon>Pseudomonadati</taxon>
        <taxon>Pseudomonadota</taxon>
        <taxon>Betaproteobacteria</taxon>
        <taxon>Neisseriales</taxon>
        <taxon>Neisseriaceae</taxon>
        <taxon>Craterilacuibacter</taxon>
    </lineage>
</organism>
<proteinExistence type="predicted"/>
<feature type="domain" description="HemY N-terminal" evidence="11">
    <location>
        <begin position="26"/>
        <end position="133"/>
    </location>
</feature>
<evidence type="ECO:0000313" key="13">
    <source>
        <dbReference type="Proteomes" id="UP000467214"/>
    </source>
</evidence>
<evidence type="ECO:0000256" key="4">
    <source>
        <dbReference type="ARBA" id="ARBA00022475"/>
    </source>
</evidence>
<dbReference type="GO" id="GO:0042168">
    <property type="term" value="P:heme metabolic process"/>
    <property type="evidence" value="ECO:0007669"/>
    <property type="project" value="InterPro"/>
</dbReference>
<keyword evidence="7 10" id="KW-1133">Transmembrane helix</keyword>
<dbReference type="Proteomes" id="UP000467214">
    <property type="component" value="Unassembled WGS sequence"/>
</dbReference>
<dbReference type="GO" id="GO:0006779">
    <property type="term" value="P:porphyrin-containing compound biosynthetic process"/>
    <property type="evidence" value="ECO:0007669"/>
    <property type="project" value="UniProtKB-KW"/>
</dbReference>
<evidence type="ECO:0000256" key="7">
    <source>
        <dbReference type="ARBA" id="ARBA00022989"/>
    </source>
</evidence>
<evidence type="ECO:0000259" key="11">
    <source>
        <dbReference type="Pfam" id="PF07219"/>
    </source>
</evidence>
<comment type="function">
    <text evidence="1">Involved in a late step of protoheme IX synthesis.</text>
</comment>
<comment type="pathway">
    <text evidence="3">Porphyrin-containing compound metabolism; protoheme biosynthesis.</text>
</comment>
<evidence type="ECO:0000256" key="9">
    <source>
        <dbReference type="ARBA" id="ARBA00023244"/>
    </source>
</evidence>
<dbReference type="UniPathway" id="UPA00252"/>
<evidence type="ECO:0000256" key="6">
    <source>
        <dbReference type="ARBA" id="ARBA00022692"/>
    </source>
</evidence>
<keyword evidence="5" id="KW-0997">Cell inner membrane</keyword>
<dbReference type="InterPro" id="IPR005254">
    <property type="entry name" value="Heme_biosyn_assoc_TPR_pro"/>
</dbReference>
<dbReference type="Gene3D" id="1.25.40.10">
    <property type="entry name" value="Tetratricopeptide repeat domain"/>
    <property type="match status" value="1"/>
</dbReference>
<evidence type="ECO:0000256" key="2">
    <source>
        <dbReference type="ARBA" id="ARBA00004429"/>
    </source>
</evidence>
<dbReference type="InterPro" id="IPR010817">
    <property type="entry name" value="HemY_N"/>
</dbReference>
<protein>
    <submittedName>
        <fullName evidence="12">Heme biosynthesis protein HemY</fullName>
    </submittedName>
</protein>
<evidence type="ECO:0000256" key="10">
    <source>
        <dbReference type="SAM" id="Phobius"/>
    </source>
</evidence>
<sequence>MKFVLWIIGLFALAVLLGLAATVNTGYAILFVPPYRMEVSFNLLIVAIIVLILLAHGALRLIALAVRLPEEVRQFQRQKKLKASRHALREAALAFFEGRYQKAEREANKAVDDEFAAENRALALMIAARSAAQTNDIAHRDEYLSQLEGLPERLQLARHMLEAELNYEAKQPLEALAAIERARAISSSLTSALKLELKIRLKLKQPEAVLQLSEKLLKSDALDAAQARRYRLAAYAQQLAGFAGSEEISTWWRKIPEVERGNAELVAQVAQRMLALGDADAAATLLASALSADEDASELALPLADMAGQISAAQRIRLMKEAEAWLKSRPRDHQLLFALGCLAQEQKLWGKAQSYLEASLSVTPTLQACAKLASLFFALEKPEAAERYRQQALEIALATA</sequence>
<evidence type="ECO:0000313" key="12">
    <source>
        <dbReference type="EMBL" id="MXR36402.1"/>
    </source>
</evidence>
<dbReference type="SUPFAM" id="SSF48452">
    <property type="entry name" value="TPR-like"/>
    <property type="match status" value="1"/>
</dbReference>
<keyword evidence="8 10" id="KW-0472">Membrane</keyword>
<dbReference type="EMBL" id="WSSB01000004">
    <property type="protein sequence ID" value="MXR36402.1"/>
    <property type="molecule type" value="Genomic_DNA"/>
</dbReference>
<dbReference type="Pfam" id="PF07219">
    <property type="entry name" value="HemY_N"/>
    <property type="match status" value="1"/>
</dbReference>
<dbReference type="NCBIfam" id="TIGR00540">
    <property type="entry name" value="TPR_hemY_coli"/>
    <property type="match status" value="1"/>
</dbReference>
<keyword evidence="9" id="KW-0627">Porphyrin biosynthesis</keyword>
<name>A0A845BJM0_9NEIS</name>
<reference evidence="12 13" key="1">
    <citation type="submission" date="2019-12" db="EMBL/GenBank/DDBJ databases">
        <title>Neisseriaceae gen. nov. sp. Genome sequencing and assembly.</title>
        <authorList>
            <person name="Liu Z."/>
            <person name="Li A."/>
        </authorList>
    </citation>
    <scope>NUCLEOTIDE SEQUENCE [LARGE SCALE GENOMIC DNA]</scope>
    <source>
        <strain evidence="12 13">B2N2-7</strain>
    </source>
</reference>
<dbReference type="GO" id="GO:0005886">
    <property type="term" value="C:plasma membrane"/>
    <property type="evidence" value="ECO:0007669"/>
    <property type="project" value="UniProtKB-SubCell"/>
</dbReference>
<keyword evidence="6 10" id="KW-0812">Transmembrane</keyword>
<keyword evidence="13" id="KW-1185">Reference proteome</keyword>
<dbReference type="RefSeq" id="WP_160795447.1">
    <property type="nucleotide sequence ID" value="NZ_WSSB01000004.1"/>
</dbReference>
<keyword evidence="4" id="KW-1003">Cell membrane</keyword>
<evidence type="ECO:0000256" key="5">
    <source>
        <dbReference type="ARBA" id="ARBA00022519"/>
    </source>
</evidence>
<feature type="transmembrane region" description="Helical" evidence="10">
    <location>
        <begin position="44"/>
        <end position="68"/>
    </location>
</feature>
<accession>A0A845BJM0</accession>
<evidence type="ECO:0000256" key="1">
    <source>
        <dbReference type="ARBA" id="ARBA00002962"/>
    </source>
</evidence>
<comment type="subcellular location">
    <subcellularLocation>
        <location evidence="2">Cell inner membrane</location>
        <topology evidence="2">Multi-pass membrane protein</topology>
    </subcellularLocation>
</comment>